<accession>A0ABQ9I8X3</accession>
<dbReference type="EMBL" id="JARBHB010000002">
    <property type="protein sequence ID" value="KAJ8892776.1"/>
    <property type="molecule type" value="Genomic_DNA"/>
</dbReference>
<evidence type="ECO:0008006" key="3">
    <source>
        <dbReference type="Google" id="ProtNLM"/>
    </source>
</evidence>
<reference evidence="1 2" key="1">
    <citation type="submission" date="2023-02" db="EMBL/GenBank/DDBJ databases">
        <title>LHISI_Scaffold_Assembly.</title>
        <authorList>
            <person name="Stuart O.P."/>
            <person name="Cleave R."/>
            <person name="Magrath M.J.L."/>
            <person name="Mikheyev A.S."/>
        </authorList>
    </citation>
    <scope>NUCLEOTIDE SEQUENCE [LARGE SCALE GENOMIC DNA]</scope>
    <source>
        <strain evidence="1">Daus_M_001</strain>
        <tissue evidence="1">Leg muscle</tissue>
    </source>
</reference>
<sequence>MGGSKLNPAWLQPLLHPEFQPWLQEVYEDPKSACCNVCKKMFALSNIGKRAVTSHMSGQVHKQELLHTAAPTSNSVAVLTSAAAVSTSVAAAYTSKLGFLPNSDVRAAEVTWVIQVISTKANSRIAFEMQLSRTKTAYRAFFGLAPYFHHMLTNDLKFAMHIVMCFDESLNRISKLLQMDLAIHFWDENKNEYIIEGVFRNLGWEIDKFMKSIYNVVKDSPALLENVVACERAIIILPHLKTYFKSKSAQLPDCLAAVHSCWTIHLLSEEKALINITVEYMINCMKLQQVKIGPVARQSSNEARVKEGYMEKYRLEVKNCLVKIVRKLIERNPLKYKFVQASTCLEHKKMTKPEQCKNGFETCIGMLLANHHVTAILANQAILQFGCFASHTDKTERVWDGIQDAGGEDAIVVDQEMHRYTHGARAKQKEAFAEQKRRETELEKLSLYERKSRRERLRNCKS</sequence>
<proteinExistence type="predicted"/>
<evidence type="ECO:0000313" key="2">
    <source>
        <dbReference type="Proteomes" id="UP001159363"/>
    </source>
</evidence>
<name>A0ABQ9I8X3_9NEOP</name>
<comment type="caution">
    <text evidence="1">The sequence shown here is derived from an EMBL/GenBank/DDBJ whole genome shotgun (WGS) entry which is preliminary data.</text>
</comment>
<protein>
    <recommendedName>
        <fullName evidence="3">BED-type domain-containing protein</fullName>
    </recommendedName>
</protein>
<keyword evidence="2" id="KW-1185">Reference proteome</keyword>
<gene>
    <name evidence="1" type="ORF">PR048_005357</name>
</gene>
<dbReference type="Proteomes" id="UP001159363">
    <property type="component" value="Chromosome 2"/>
</dbReference>
<organism evidence="1 2">
    <name type="scientific">Dryococelus australis</name>
    <dbReference type="NCBI Taxonomy" id="614101"/>
    <lineage>
        <taxon>Eukaryota</taxon>
        <taxon>Metazoa</taxon>
        <taxon>Ecdysozoa</taxon>
        <taxon>Arthropoda</taxon>
        <taxon>Hexapoda</taxon>
        <taxon>Insecta</taxon>
        <taxon>Pterygota</taxon>
        <taxon>Neoptera</taxon>
        <taxon>Polyneoptera</taxon>
        <taxon>Phasmatodea</taxon>
        <taxon>Verophasmatodea</taxon>
        <taxon>Anareolatae</taxon>
        <taxon>Phasmatidae</taxon>
        <taxon>Eurycanthinae</taxon>
        <taxon>Dryococelus</taxon>
    </lineage>
</organism>
<evidence type="ECO:0000313" key="1">
    <source>
        <dbReference type="EMBL" id="KAJ8892776.1"/>
    </source>
</evidence>